<evidence type="ECO:0000256" key="6">
    <source>
        <dbReference type="PROSITE-ProRule" id="PRU00339"/>
    </source>
</evidence>
<reference evidence="8" key="1">
    <citation type="submission" date="2021-02" db="EMBL/GenBank/DDBJ databases">
        <authorList>
            <person name="Nowell W R."/>
        </authorList>
    </citation>
    <scope>NUCLEOTIDE SEQUENCE</scope>
</reference>
<dbReference type="GO" id="GO:0106274">
    <property type="term" value="F:NAD+-protein-arginine ADP-ribosyltransferase activity"/>
    <property type="evidence" value="ECO:0007669"/>
    <property type="project" value="UniProtKB-EC"/>
</dbReference>
<dbReference type="PROSITE" id="PS51996">
    <property type="entry name" value="TR_MART"/>
    <property type="match status" value="1"/>
</dbReference>
<keyword evidence="6" id="KW-0802">TPR repeat</keyword>
<keyword evidence="3 7" id="KW-0808">Transferase</keyword>
<dbReference type="InterPro" id="IPR000768">
    <property type="entry name" value="ART"/>
</dbReference>
<keyword evidence="7" id="KW-0520">NAD</keyword>
<dbReference type="Pfam" id="PF01129">
    <property type="entry name" value="ART"/>
    <property type="match status" value="1"/>
</dbReference>
<dbReference type="PROSITE" id="PS50005">
    <property type="entry name" value="TPR"/>
    <property type="match status" value="1"/>
</dbReference>
<gene>
    <name evidence="8" type="ORF">ZHD862_LOCUS34371</name>
</gene>
<organism evidence="8 9">
    <name type="scientific">Rotaria sordida</name>
    <dbReference type="NCBI Taxonomy" id="392033"/>
    <lineage>
        <taxon>Eukaryota</taxon>
        <taxon>Metazoa</taxon>
        <taxon>Spiralia</taxon>
        <taxon>Gnathifera</taxon>
        <taxon>Rotifera</taxon>
        <taxon>Eurotatoria</taxon>
        <taxon>Bdelloidea</taxon>
        <taxon>Philodinida</taxon>
        <taxon>Philodinidae</taxon>
        <taxon>Rotaria</taxon>
    </lineage>
</organism>
<evidence type="ECO:0000256" key="7">
    <source>
        <dbReference type="RuleBase" id="RU361228"/>
    </source>
</evidence>
<evidence type="ECO:0000256" key="1">
    <source>
        <dbReference type="ARBA" id="ARBA00009558"/>
    </source>
</evidence>
<comment type="caution">
    <text evidence="8">The sequence shown here is derived from an EMBL/GenBank/DDBJ whole genome shotgun (WGS) entry which is preliminary data.</text>
</comment>
<accession>A0A815NKJ4</accession>
<keyword evidence="4" id="KW-0548">Nucleotidyltransferase</keyword>
<evidence type="ECO:0000256" key="4">
    <source>
        <dbReference type="ARBA" id="ARBA00022695"/>
    </source>
</evidence>
<dbReference type="AlphaFoldDB" id="A0A815NKJ4"/>
<dbReference type="Gene3D" id="1.25.40.10">
    <property type="entry name" value="Tetratricopeptide repeat domain"/>
    <property type="match status" value="1"/>
</dbReference>
<protein>
    <recommendedName>
        <fullName evidence="7">NAD(P)(+)--arginine ADP-ribosyltransferase</fullName>
        <ecNumber evidence="7">2.4.2.31</ecNumber>
    </recommendedName>
    <alternativeName>
        <fullName evidence="7">Mono(ADP-ribosyl)transferase</fullName>
    </alternativeName>
</protein>
<proteinExistence type="inferred from homology"/>
<dbReference type="EMBL" id="CAJNOT010004400">
    <property type="protein sequence ID" value="CAF1430856.1"/>
    <property type="molecule type" value="Genomic_DNA"/>
</dbReference>
<keyword evidence="2 7" id="KW-0328">Glycosyltransferase</keyword>
<evidence type="ECO:0000256" key="2">
    <source>
        <dbReference type="ARBA" id="ARBA00022676"/>
    </source>
</evidence>
<dbReference type="InterPro" id="IPR036890">
    <property type="entry name" value="HATPase_C_sf"/>
</dbReference>
<dbReference type="SUPFAM" id="SSF56399">
    <property type="entry name" value="ADP-ribosylation"/>
    <property type="match status" value="1"/>
</dbReference>
<dbReference type="EC" id="2.4.2.31" evidence="7"/>
<dbReference type="Gene3D" id="3.90.176.10">
    <property type="entry name" value="Toxin ADP-ribosyltransferase, Chain A, domain 1"/>
    <property type="match status" value="1"/>
</dbReference>
<evidence type="ECO:0000256" key="5">
    <source>
        <dbReference type="ARBA" id="ARBA00047597"/>
    </source>
</evidence>
<evidence type="ECO:0000313" key="8">
    <source>
        <dbReference type="EMBL" id="CAF1430856.1"/>
    </source>
</evidence>
<dbReference type="Gene3D" id="3.30.565.10">
    <property type="entry name" value="Histidine kinase-like ATPase, C-terminal domain"/>
    <property type="match status" value="1"/>
</dbReference>
<name>A0A815NKJ4_9BILA</name>
<dbReference type="InterPro" id="IPR011990">
    <property type="entry name" value="TPR-like_helical_dom_sf"/>
</dbReference>
<dbReference type="SMART" id="SM00028">
    <property type="entry name" value="TPR"/>
    <property type="match status" value="2"/>
</dbReference>
<dbReference type="GO" id="GO:0016779">
    <property type="term" value="F:nucleotidyltransferase activity"/>
    <property type="evidence" value="ECO:0007669"/>
    <property type="project" value="UniProtKB-KW"/>
</dbReference>
<dbReference type="InterPro" id="IPR019734">
    <property type="entry name" value="TPR_rpt"/>
</dbReference>
<dbReference type="SUPFAM" id="SSF48452">
    <property type="entry name" value="TPR-like"/>
    <property type="match status" value="1"/>
</dbReference>
<sequence>MDEFNLSSTRLNEIQNHEDYKIVWLSSNNNIPYEENIADYLQKYDSFEICDDYIKQIRSERIILLVLVNFSEYVPYFNDFHQIQSIYVFENSLQNINYEVQKYSKLINIFTDEHMLIERLRRDILFIYRNDLSINISCLHDIEIQQSFTISDQNKGMFLWNHVFIYYLVNSPNIEMKKLKEDMIQQSRLEYQDKLTEINDFNNNCTLDNALNWYTKDSFVFRLVNRAFRTRNIDLMCKFRYFIILLYKKLKELSIQQNEANSITAYRGQVMKKNYIEYLRSRVGTLISTNTLMSTTRDKDVARQFIAGAETGVIFEINTKTANNDNIHPFANISQFSSFEQEEEILFFVGTVFRIDSVEKEYDSIWIIKLTFDNETIEHMEQLRNAVQQHFTNRISLDPTFSKDNNFNLIRKYYTTLTNKRFNINDFIKYAAVININYLIENASNYEKLNEYYKEFLLNESLMDEAKIIVLNIIIGYNYFHLFEYDDALHHYAVAYSLLPDTTLLTSELFNNIGDVWTAMNNFQSALVCYQKALQIFNKFGARPRDIANMCRKISDLCRTHNNSDLAIRYQHEANQLDQHFGMRTDLDDEKQFQYYQNQLNTDFHLVPDERAHLLYHIEMATKESSLRPCIEELSAKNTEYKFPEQAINQAESLKSLSSDLYTDNIRFIYELIQNADDAQAKNITLTIREDKYFIITHDGNKRCLFYFQFFTSV</sequence>
<comment type="catalytic activity">
    <reaction evidence="5 7">
        <text>L-arginyl-[protein] + NAD(+) = N(omega)-(ADP-D-ribosyl)-L-arginyl-[protein] + nicotinamide + H(+)</text>
        <dbReference type="Rhea" id="RHEA:19149"/>
        <dbReference type="Rhea" id="RHEA-COMP:10532"/>
        <dbReference type="Rhea" id="RHEA-COMP:15087"/>
        <dbReference type="ChEBI" id="CHEBI:15378"/>
        <dbReference type="ChEBI" id="CHEBI:17154"/>
        <dbReference type="ChEBI" id="CHEBI:29965"/>
        <dbReference type="ChEBI" id="CHEBI:57540"/>
        <dbReference type="ChEBI" id="CHEBI:142554"/>
        <dbReference type="EC" id="2.4.2.31"/>
    </reaction>
</comment>
<evidence type="ECO:0000256" key="3">
    <source>
        <dbReference type="ARBA" id="ARBA00022679"/>
    </source>
</evidence>
<comment type="similarity">
    <text evidence="1 7">Belongs to the Arg-specific ADP-ribosyltransferase family.</text>
</comment>
<feature type="repeat" description="TPR" evidence="6">
    <location>
        <begin position="507"/>
        <end position="540"/>
    </location>
</feature>
<keyword evidence="7" id="KW-0521">NADP</keyword>
<dbReference type="Proteomes" id="UP000663864">
    <property type="component" value="Unassembled WGS sequence"/>
</dbReference>
<dbReference type="SUPFAM" id="SSF55874">
    <property type="entry name" value="ATPase domain of HSP90 chaperone/DNA topoisomerase II/histidine kinase"/>
    <property type="match status" value="1"/>
</dbReference>
<evidence type="ECO:0000313" key="9">
    <source>
        <dbReference type="Proteomes" id="UP000663864"/>
    </source>
</evidence>